<evidence type="ECO:0000256" key="1">
    <source>
        <dbReference type="SAM" id="MobiDB-lite"/>
    </source>
</evidence>
<evidence type="ECO:0000313" key="2">
    <source>
        <dbReference type="EMBL" id="RDH21067.1"/>
    </source>
</evidence>
<proteinExistence type="predicted"/>
<name>A0A370BZA4_ASPNG</name>
<dbReference type="AlphaFoldDB" id="A0A370BZA4"/>
<dbReference type="VEuPathDB" id="FungiDB:M747DRAFT_295316"/>
<evidence type="ECO:0000313" key="3">
    <source>
        <dbReference type="Proteomes" id="UP000253845"/>
    </source>
</evidence>
<dbReference type="PANTHER" id="PTHR39166">
    <property type="entry name" value="BLL1166 PROTEIN"/>
    <property type="match status" value="1"/>
</dbReference>
<feature type="compositionally biased region" description="Low complexity" evidence="1">
    <location>
        <begin position="115"/>
        <end position="134"/>
    </location>
</feature>
<organism evidence="2 3">
    <name type="scientific">Aspergillus niger ATCC 13496</name>
    <dbReference type="NCBI Taxonomy" id="1353008"/>
    <lineage>
        <taxon>Eukaryota</taxon>
        <taxon>Fungi</taxon>
        <taxon>Dikarya</taxon>
        <taxon>Ascomycota</taxon>
        <taxon>Pezizomycotina</taxon>
        <taxon>Eurotiomycetes</taxon>
        <taxon>Eurotiomycetidae</taxon>
        <taxon>Eurotiales</taxon>
        <taxon>Aspergillaceae</taxon>
        <taxon>Aspergillus</taxon>
        <taxon>Aspergillus subgen. Circumdati</taxon>
    </lineage>
</organism>
<dbReference type="Proteomes" id="UP000253845">
    <property type="component" value="Unassembled WGS sequence"/>
</dbReference>
<feature type="region of interest" description="Disordered" evidence="1">
    <location>
        <begin position="110"/>
        <end position="134"/>
    </location>
</feature>
<dbReference type="PANTHER" id="PTHR39166:SF1">
    <property type="entry name" value="BLL1166 PROTEIN"/>
    <property type="match status" value="1"/>
</dbReference>
<dbReference type="EMBL" id="KZ851912">
    <property type="protein sequence ID" value="RDH21067.1"/>
    <property type="molecule type" value="Genomic_DNA"/>
</dbReference>
<accession>A0A370BZA4</accession>
<sequence>MEKQELQTSFLRKYFKSSTKLSQLPIEEQVALFREAISQNATLTKILSQALDLDLPEWYLASGCIFQTVWNVLTGRDPEAGIADYDLVYYDKSDISWAAEDAAIQKGQKIFTGDNNNNNNSSSTSTTTTTTTTTPVEIRNQARVHLWYKENRGIDCPQHASAEAAIATFPTTTASLGVRLLPNGDWRIFAPHGFADLFDLIVRPNPVLTPPHVYKAKSERWQRQWPGLTVLPWPEAEVESSGQEEAGVGLASGVYIAPRLAP</sequence>
<gene>
    <name evidence="2" type="ORF">M747DRAFT_295316</name>
</gene>
<dbReference type="InterPro" id="IPR009267">
    <property type="entry name" value="NTP_transf_6"/>
</dbReference>
<reference evidence="2 3" key="1">
    <citation type="submission" date="2018-07" db="EMBL/GenBank/DDBJ databases">
        <title>Section-level genome sequencing of Aspergillus section Nigri to investigate inter- and intra-species variation.</title>
        <authorList>
            <consortium name="DOE Joint Genome Institute"/>
            <person name="Vesth T.C."/>
            <person name="Nybo J.L."/>
            <person name="Theobald S."/>
            <person name="Frisvad J.C."/>
            <person name="Larsen T.O."/>
            <person name="Nielsen K.F."/>
            <person name="Hoof J.B."/>
            <person name="Brandl J."/>
            <person name="Salamov A."/>
            <person name="Riley R."/>
            <person name="Gladden J.M."/>
            <person name="Phatale P."/>
            <person name="Nielsen M.T."/>
            <person name="Lyhne E.K."/>
            <person name="Kogle M.E."/>
            <person name="Strasser K."/>
            <person name="McDonnell E."/>
            <person name="Barry K."/>
            <person name="Clum A."/>
            <person name="Chen C."/>
            <person name="Nolan M."/>
            <person name="Sandor L."/>
            <person name="Kuo A."/>
            <person name="Lipzen A."/>
            <person name="Hainaut M."/>
            <person name="Drula E."/>
            <person name="Tsang A."/>
            <person name="Magnuson J.K."/>
            <person name="Henrissat B."/>
            <person name="Wiebenga A."/>
            <person name="Simmons B.A."/>
            <person name="Makela M.R."/>
            <person name="De vries R.P."/>
            <person name="Grigoriev I.V."/>
            <person name="Mortensen U.H."/>
            <person name="Baker S.E."/>
            <person name="Andersen M.R."/>
        </authorList>
    </citation>
    <scope>NUCLEOTIDE SEQUENCE [LARGE SCALE GENOMIC DNA]</scope>
    <source>
        <strain evidence="2 3">ATCC 13496</strain>
    </source>
</reference>
<dbReference type="Pfam" id="PF06042">
    <property type="entry name" value="NTP_transf_6"/>
    <property type="match status" value="1"/>
</dbReference>
<protein>
    <submittedName>
        <fullName evidence="2">DUF925-domain-containing protein</fullName>
    </submittedName>
</protein>